<dbReference type="AlphaFoldDB" id="A0A4P6DWU6"/>
<dbReference type="RefSeq" id="WP_129236812.1">
    <property type="nucleotide sequence ID" value="NZ_CP035464.1"/>
</dbReference>
<organism evidence="1 2">
    <name type="scientific">Bifidobacterium pullorum subsp. gallinarum</name>
    <dbReference type="NCBI Taxonomy" id="78344"/>
    <lineage>
        <taxon>Bacteria</taxon>
        <taxon>Bacillati</taxon>
        <taxon>Actinomycetota</taxon>
        <taxon>Actinomycetes</taxon>
        <taxon>Bifidobacteriales</taxon>
        <taxon>Bifidobacteriaceae</taxon>
        <taxon>Bifidobacterium</taxon>
    </lineage>
</organism>
<evidence type="ECO:0000313" key="2">
    <source>
        <dbReference type="Proteomes" id="UP000293589"/>
    </source>
</evidence>
<accession>A0A4P6DWU6</accession>
<sequence length="260" mass="29202">MRISAGIQTIIDQAAKEKRCFYGSTHSQRRAMLNLARDGELKRTYCNTYMTAHQWDELVPPDRMLYTARSLGERHERRVFAGHIAVAAHKLDHPWRIHDNTVVIAASCSPTVRPSSMLRRIYAPRVISCTKSGIAVTTIERTLIDCALTYSLQDVLSMFDSALRLELTIKDAILQECDSLRRDAGRVLRALHYDYADARSENGGEFECRAVIIEAGFMVPELQVEFNIDGRIKRVDFVHQMAPVPPTCGRHTAGGVGSEA</sequence>
<dbReference type="KEGG" id="bgx:ESN35_01600"/>
<dbReference type="EMBL" id="CP035464">
    <property type="protein sequence ID" value="QAY32278.1"/>
    <property type="molecule type" value="Genomic_DNA"/>
</dbReference>
<reference evidence="1 2" key="1">
    <citation type="submission" date="2019-01" db="EMBL/GenBank/DDBJ databases">
        <title>Complete genome sequence of Bifidobacterium gallinarum CACC 514.</title>
        <authorList>
            <person name="Jung M."/>
        </authorList>
    </citation>
    <scope>NUCLEOTIDE SEQUENCE [LARGE SCALE GENOMIC DNA]</scope>
    <source>
        <strain evidence="1 2">CACC 514</strain>
    </source>
</reference>
<dbReference type="Proteomes" id="UP000293589">
    <property type="component" value="Chromosome"/>
</dbReference>
<gene>
    <name evidence="1" type="ORF">ESN35_01600</name>
</gene>
<evidence type="ECO:0000313" key="1">
    <source>
        <dbReference type="EMBL" id="QAY32278.1"/>
    </source>
</evidence>
<name>A0A4P6DWU6_9BIFI</name>
<protein>
    <submittedName>
        <fullName evidence="1">Uncharacterized protein</fullName>
    </submittedName>
</protein>
<proteinExistence type="predicted"/>